<dbReference type="Proteomes" id="UP000283458">
    <property type="component" value="Unassembled WGS sequence"/>
</dbReference>
<dbReference type="PANTHER" id="PTHR43032">
    <property type="entry name" value="PROTEIN-METHIONINE-SULFOXIDE REDUCTASE"/>
    <property type="match status" value="1"/>
</dbReference>
<dbReference type="InterPro" id="IPR000572">
    <property type="entry name" value="OxRdtase_Mopterin-bd_dom"/>
</dbReference>
<dbReference type="RefSeq" id="WP_119831668.1">
    <property type="nucleotide sequence ID" value="NZ_QYUL01000002.1"/>
</dbReference>
<feature type="domain" description="Oxidoreductase molybdopterin-binding" evidence="2">
    <location>
        <begin position="66"/>
        <end position="210"/>
    </location>
</feature>
<dbReference type="AlphaFoldDB" id="A0A418VWS7"/>
<sequence length="229" mass="25917">MADTPDDAPDLEQDGAIRPKLIATKEQWARDGRGLTGASSETTPRDRLPPGQRLVEDWPVLDLGITPKVSADNWSLAVDGLVEQPLSWRWADLQAQPQTTAQSDIHCVTTWSRYDNQWRGVSARDLLALARPRPEARFVVFHSFDGYTTNVALADFAEDGVLLATHWQGQPISLDHGGPVRIVLPKLYFWKSAKWVKRVELLADDHPGFWEVRGYHNHADPWTEERYSD</sequence>
<evidence type="ECO:0000259" key="2">
    <source>
        <dbReference type="Pfam" id="PF00174"/>
    </source>
</evidence>
<dbReference type="OrthoDB" id="9778777at2"/>
<comment type="caution">
    <text evidence="3">The sequence shown here is derived from an EMBL/GenBank/DDBJ whole genome shotgun (WGS) entry which is preliminary data.</text>
</comment>
<keyword evidence="4" id="KW-1185">Reference proteome</keyword>
<evidence type="ECO:0000313" key="4">
    <source>
        <dbReference type="Proteomes" id="UP000283458"/>
    </source>
</evidence>
<feature type="region of interest" description="Disordered" evidence="1">
    <location>
        <begin position="1"/>
        <end position="52"/>
    </location>
</feature>
<dbReference type="CDD" id="cd02109">
    <property type="entry name" value="arch_bact_SO_family_Moco"/>
    <property type="match status" value="1"/>
</dbReference>
<protein>
    <submittedName>
        <fullName evidence="3">Sulfite oxidase-like oxidoreductase</fullName>
    </submittedName>
</protein>
<dbReference type="InterPro" id="IPR036374">
    <property type="entry name" value="OxRdtase_Mopterin-bd_sf"/>
</dbReference>
<reference evidence="3 4" key="1">
    <citation type="submission" date="2018-09" db="EMBL/GenBank/DDBJ databases">
        <authorList>
            <person name="Zhu H."/>
        </authorList>
    </citation>
    <scope>NUCLEOTIDE SEQUENCE [LARGE SCALE GENOMIC DNA]</scope>
    <source>
        <strain evidence="3 4">K2W22B-5</strain>
    </source>
</reference>
<evidence type="ECO:0000256" key="1">
    <source>
        <dbReference type="SAM" id="MobiDB-lite"/>
    </source>
</evidence>
<feature type="compositionally biased region" description="Acidic residues" evidence="1">
    <location>
        <begin position="1"/>
        <end position="13"/>
    </location>
</feature>
<dbReference type="Pfam" id="PF00174">
    <property type="entry name" value="Oxidored_molyb"/>
    <property type="match status" value="1"/>
</dbReference>
<gene>
    <name evidence="3" type="ORF">D3877_15655</name>
</gene>
<accession>A0A418VWS7</accession>
<evidence type="ECO:0000313" key="3">
    <source>
        <dbReference type="EMBL" id="RJF81574.1"/>
    </source>
</evidence>
<dbReference type="EMBL" id="QYUL01000002">
    <property type="protein sequence ID" value="RJF81574.1"/>
    <property type="molecule type" value="Genomic_DNA"/>
</dbReference>
<dbReference type="SUPFAM" id="SSF56524">
    <property type="entry name" value="Oxidoreductase molybdopterin-binding domain"/>
    <property type="match status" value="1"/>
</dbReference>
<proteinExistence type="predicted"/>
<dbReference type="PANTHER" id="PTHR43032:SF4">
    <property type="entry name" value="OXIDOREDUCTASE MOLYBDOPTERIN-BINDING DOMAIN-CONTAINING PROTEIN"/>
    <property type="match status" value="1"/>
</dbReference>
<organism evidence="3 4">
    <name type="scientific">Azospirillum cavernae</name>
    <dbReference type="NCBI Taxonomy" id="2320860"/>
    <lineage>
        <taxon>Bacteria</taxon>
        <taxon>Pseudomonadati</taxon>
        <taxon>Pseudomonadota</taxon>
        <taxon>Alphaproteobacteria</taxon>
        <taxon>Rhodospirillales</taxon>
        <taxon>Azospirillaceae</taxon>
        <taxon>Azospirillum</taxon>
    </lineage>
</organism>
<name>A0A418VWS7_9PROT</name>
<dbReference type="Gene3D" id="3.90.420.10">
    <property type="entry name" value="Oxidoreductase, molybdopterin-binding domain"/>
    <property type="match status" value="1"/>
</dbReference>